<dbReference type="EMBL" id="FPLD01000064">
    <property type="protein sequence ID" value="SGZ00893.1"/>
    <property type="molecule type" value="Genomic_DNA"/>
</dbReference>
<dbReference type="STRING" id="80854.MVIS_4030"/>
<gene>
    <name evidence="1" type="ORF">MT2528_2145</name>
    <name evidence="2" type="ORF">NVI5450_2361</name>
</gene>
<evidence type="ECO:0000313" key="4">
    <source>
        <dbReference type="Proteomes" id="UP000183794"/>
    </source>
</evidence>
<evidence type="ECO:0000313" key="3">
    <source>
        <dbReference type="Proteomes" id="UP000182660"/>
    </source>
</evidence>
<dbReference type="GO" id="GO:0006260">
    <property type="term" value="P:DNA replication"/>
    <property type="evidence" value="ECO:0007669"/>
    <property type="project" value="InterPro"/>
</dbReference>
<dbReference type="Proteomes" id="UP000183794">
    <property type="component" value="Unassembled WGS sequence"/>
</dbReference>
<protein>
    <submittedName>
        <fullName evidence="2">DNA polymerase III, chi subunit</fullName>
    </submittedName>
</protein>
<reference evidence="2 4" key="1">
    <citation type="submission" date="2016-11" db="EMBL/GenBank/DDBJ databases">
        <authorList>
            <person name="Jaros S."/>
            <person name="Januszkiewicz K."/>
            <person name="Wedrychowicz H."/>
        </authorList>
    </citation>
    <scope>NUCLEOTIDE SEQUENCE [LARGE SCALE GENOMIC DNA]</scope>
    <source>
        <strain evidence="2">NVI 5450</strain>
    </source>
</reference>
<dbReference type="PATRIC" id="fig|80854.5.peg.4277"/>
<sequence length="147" mass="16947">MKKVTFYIMQESKNGVAASMPQHHELACKLAGEFYQQGQRVYIHTNDESAANQVDEYLWQLDASSFVPHNLQGEGPRNGAPVEIGFQPPRHRYQVLINLHDQTPQFAVNFNQIIDFVPHQDGLKQQARERYKHYRQTGLQLLTVNAE</sequence>
<dbReference type="GO" id="GO:0032298">
    <property type="term" value="P:positive regulation of DNA-templated DNA replication initiation"/>
    <property type="evidence" value="ECO:0007669"/>
    <property type="project" value="TreeGrafter"/>
</dbReference>
<dbReference type="PANTHER" id="PTHR38767:SF1">
    <property type="entry name" value="DNA POLYMERASE III SUBUNIT CHI"/>
    <property type="match status" value="1"/>
</dbReference>
<dbReference type="Gene3D" id="3.40.50.10110">
    <property type="entry name" value="DNA polymerase III subunit chi"/>
    <property type="match status" value="1"/>
</dbReference>
<reference evidence="1 3" key="2">
    <citation type="submission" date="2016-11" db="EMBL/GenBank/DDBJ databases">
        <authorList>
            <person name="Klemetsen T."/>
        </authorList>
    </citation>
    <scope>NUCLEOTIDE SEQUENCE [LARGE SCALE GENOMIC DNA]</scope>
    <source>
        <strain evidence="1">MT 2528</strain>
    </source>
</reference>
<evidence type="ECO:0000313" key="2">
    <source>
        <dbReference type="EMBL" id="SGZ00893.1"/>
    </source>
</evidence>
<accession>A0A090IH11</accession>
<dbReference type="KEGG" id="mvs:MVIS_4030"/>
<organism evidence="2 4">
    <name type="scientific">Moritella viscosa</name>
    <dbReference type="NCBI Taxonomy" id="80854"/>
    <lineage>
        <taxon>Bacteria</taxon>
        <taxon>Pseudomonadati</taxon>
        <taxon>Pseudomonadota</taxon>
        <taxon>Gammaproteobacteria</taxon>
        <taxon>Alteromonadales</taxon>
        <taxon>Moritellaceae</taxon>
        <taxon>Moritella</taxon>
    </lineage>
</organism>
<dbReference type="OrthoDB" id="5297568at2"/>
<dbReference type="InterPro" id="IPR007459">
    <property type="entry name" value="DNA_pol3_chi"/>
</dbReference>
<name>A0A090IH11_9GAMM</name>
<dbReference type="Proteomes" id="UP000182660">
    <property type="component" value="Unassembled WGS sequence"/>
</dbReference>
<dbReference type="GO" id="GO:0003887">
    <property type="term" value="F:DNA-directed DNA polymerase activity"/>
    <property type="evidence" value="ECO:0007669"/>
    <property type="project" value="InterPro"/>
</dbReference>
<evidence type="ECO:0000313" key="1">
    <source>
        <dbReference type="EMBL" id="SGY91384.1"/>
    </source>
</evidence>
<dbReference type="SUPFAM" id="SSF102400">
    <property type="entry name" value="DNA polymerase III chi subunit"/>
    <property type="match status" value="1"/>
</dbReference>
<dbReference type="InterPro" id="IPR036768">
    <property type="entry name" value="PolIII_chi_sf"/>
</dbReference>
<dbReference type="HOGENOM" id="CLU_131584_0_0_6"/>
<dbReference type="EMBL" id="FPLJ01000052">
    <property type="protein sequence ID" value="SGY91384.1"/>
    <property type="molecule type" value="Genomic_DNA"/>
</dbReference>
<dbReference type="Pfam" id="PF04364">
    <property type="entry name" value="DNA_pol3_chi"/>
    <property type="match status" value="1"/>
</dbReference>
<dbReference type="AlphaFoldDB" id="A0A090IH11"/>
<dbReference type="GeneID" id="61298034"/>
<keyword evidence="3" id="KW-1185">Reference proteome</keyword>
<dbReference type="RefSeq" id="WP_045111972.1">
    <property type="nucleotide sequence ID" value="NZ_CAWQZC010000127.1"/>
</dbReference>
<dbReference type="GO" id="GO:0003677">
    <property type="term" value="F:DNA binding"/>
    <property type="evidence" value="ECO:0007669"/>
    <property type="project" value="InterPro"/>
</dbReference>
<dbReference type="PANTHER" id="PTHR38767">
    <property type="entry name" value="DNA POLYMERASE III SUBUNIT CHI"/>
    <property type="match status" value="1"/>
</dbReference>
<proteinExistence type="predicted"/>